<feature type="domain" description="Ketoreductase" evidence="3">
    <location>
        <begin position="41"/>
        <end position="206"/>
    </location>
</feature>
<dbReference type="OMA" id="NVCVREI"/>
<reference evidence="6" key="2">
    <citation type="submission" date="2012-11" db="EMBL/GenBank/DDBJ databases">
        <authorList>
            <person name="Kuo A."/>
            <person name="Curtis B.A."/>
            <person name="Tanifuji G."/>
            <person name="Burki F."/>
            <person name="Gruber A."/>
            <person name="Irimia M."/>
            <person name="Maruyama S."/>
            <person name="Arias M.C."/>
            <person name="Ball S.G."/>
            <person name="Gile G.H."/>
            <person name="Hirakawa Y."/>
            <person name="Hopkins J.F."/>
            <person name="Rensing S.A."/>
            <person name="Schmutz J."/>
            <person name="Symeonidi A."/>
            <person name="Elias M."/>
            <person name="Eveleigh R.J."/>
            <person name="Herman E.K."/>
            <person name="Klute M.J."/>
            <person name="Nakayama T."/>
            <person name="Obornik M."/>
            <person name="Reyes-Prieto A."/>
            <person name="Armbrust E.V."/>
            <person name="Aves S.J."/>
            <person name="Beiko R.G."/>
            <person name="Coutinho P."/>
            <person name="Dacks J.B."/>
            <person name="Durnford D.G."/>
            <person name="Fast N.M."/>
            <person name="Green B.R."/>
            <person name="Grisdale C."/>
            <person name="Hempe F."/>
            <person name="Henrissat B."/>
            <person name="Hoppner M.P."/>
            <person name="Ishida K.-I."/>
            <person name="Kim E."/>
            <person name="Koreny L."/>
            <person name="Kroth P.G."/>
            <person name="Liu Y."/>
            <person name="Malik S.-B."/>
            <person name="Maier U.G."/>
            <person name="McRose D."/>
            <person name="Mock T."/>
            <person name="Neilson J.A."/>
            <person name="Onodera N.T."/>
            <person name="Poole A.M."/>
            <person name="Pritham E.J."/>
            <person name="Richards T.A."/>
            <person name="Rocap G."/>
            <person name="Roy S.W."/>
            <person name="Sarai C."/>
            <person name="Schaack S."/>
            <person name="Shirato S."/>
            <person name="Slamovits C.H."/>
            <person name="Spencer D.F."/>
            <person name="Suzuki S."/>
            <person name="Worden A.Z."/>
            <person name="Zauner S."/>
            <person name="Barry K."/>
            <person name="Bell C."/>
            <person name="Bharti A.K."/>
            <person name="Crow J.A."/>
            <person name="Grimwood J."/>
            <person name="Kramer R."/>
            <person name="Lindquist E."/>
            <person name="Lucas S."/>
            <person name="Salamov A."/>
            <person name="McFadden G.I."/>
            <person name="Lane C.E."/>
            <person name="Keeling P.J."/>
            <person name="Gray M.W."/>
            <person name="Grigoriev I.V."/>
            <person name="Archibald J.M."/>
        </authorList>
    </citation>
    <scope>NUCLEOTIDE SEQUENCE</scope>
    <source>
        <strain evidence="6">CCMP2712</strain>
    </source>
</reference>
<dbReference type="STRING" id="905079.L1J433"/>
<dbReference type="InterPro" id="IPR057326">
    <property type="entry name" value="KR_dom"/>
</dbReference>
<evidence type="ECO:0000256" key="2">
    <source>
        <dbReference type="ARBA" id="ARBA00023002"/>
    </source>
</evidence>
<dbReference type="PANTHER" id="PTHR44196">
    <property type="entry name" value="DEHYDROGENASE/REDUCTASE SDR FAMILY MEMBER 7B"/>
    <property type="match status" value="1"/>
</dbReference>
<reference evidence="4 6" key="1">
    <citation type="journal article" date="2012" name="Nature">
        <title>Algal genomes reveal evolutionary mosaicism and the fate of nucleomorphs.</title>
        <authorList>
            <consortium name="DOE Joint Genome Institute"/>
            <person name="Curtis B.A."/>
            <person name="Tanifuji G."/>
            <person name="Burki F."/>
            <person name="Gruber A."/>
            <person name="Irimia M."/>
            <person name="Maruyama S."/>
            <person name="Arias M.C."/>
            <person name="Ball S.G."/>
            <person name="Gile G.H."/>
            <person name="Hirakawa Y."/>
            <person name="Hopkins J.F."/>
            <person name="Kuo A."/>
            <person name="Rensing S.A."/>
            <person name="Schmutz J."/>
            <person name="Symeonidi A."/>
            <person name="Elias M."/>
            <person name="Eveleigh R.J."/>
            <person name="Herman E.K."/>
            <person name="Klute M.J."/>
            <person name="Nakayama T."/>
            <person name="Obornik M."/>
            <person name="Reyes-Prieto A."/>
            <person name="Armbrust E.V."/>
            <person name="Aves S.J."/>
            <person name="Beiko R.G."/>
            <person name="Coutinho P."/>
            <person name="Dacks J.B."/>
            <person name="Durnford D.G."/>
            <person name="Fast N.M."/>
            <person name="Green B.R."/>
            <person name="Grisdale C.J."/>
            <person name="Hempel F."/>
            <person name="Henrissat B."/>
            <person name="Hoppner M.P."/>
            <person name="Ishida K."/>
            <person name="Kim E."/>
            <person name="Koreny L."/>
            <person name="Kroth P.G."/>
            <person name="Liu Y."/>
            <person name="Malik S.B."/>
            <person name="Maier U.G."/>
            <person name="McRose D."/>
            <person name="Mock T."/>
            <person name="Neilson J.A."/>
            <person name="Onodera N.T."/>
            <person name="Poole A.M."/>
            <person name="Pritham E.J."/>
            <person name="Richards T.A."/>
            <person name="Rocap G."/>
            <person name="Roy S.W."/>
            <person name="Sarai C."/>
            <person name="Schaack S."/>
            <person name="Shirato S."/>
            <person name="Slamovits C.H."/>
            <person name="Spencer D.F."/>
            <person name="Suzuki S."/>
            <person name="Worden A.Z."/>
            <person name="Zauner S."/>
            <person name="Barry K."/>
            <person name="Bell C."/>
            <person name="Bharti A.K."/>
            <person name="Crow J.A."/>
            <person name="Grimwood J."/>
            <person name="Kramer R."/>
            <person name="Lindquist E."/>
            <person name="Lucas S."/>
            <person name="Salamov A."/>
            <person name="McFadden G.I."/>
            <person name="Lane C.E."/>
            <person name="Keeling P.J."/>
            <person name="Gray M.W."/>
            <person name="Grigoriev I.V."/>
            <person name="Archibald J.M."/>
        </authorList>
    </citation>
    <scope>NUCLEOTIDE SEQUENCE</scope>
    <source>
        <strain evidence="4 6">CCMP2712</strain>
    </source>
</reference>
<evidence type="ECO:0000313" key="6">
    <source>
        <dbReference type="Proteomes" id="UP000011087"/>
    </source>
</evidence>
<evidence type="ECO:0000256" key="1">
    <source>
        <dbReference type="ARBA" id="ARBA00006484"/>
    </source>
</evidence>
<evidence type="ECO:0000259" key="3">
    <source>
        <dbReference type="SMART" id="SM00822"/>
    </source>
</evidence>
<dbReference type="GO" id="GO:0016020">
    <property type="term" value="C:membrane"/>
    <property type="evidence" value="ECO:0007669"/>
    <property type="project" value="TreeGrafter"/>
</dbReference>
<dbReference type="Proteomes" id="UP000011087">
    <property type="component" value="Unassembled WGS sequence"/>
</dbReference>
<dbReference type="GeneID" id="17299996"/>
<dbReference type="InterPro" id="IPR036291">
    <property type="entry name" value="NAD(P)-bd_dom_sf"/>
</dbReference>
<dbReference type="KEGG" id="gtt:GUITHDRAFT_110683"/>
<proteinExistence type="inferred from homology"/>
<evidence type="ECO:0000313" key="4">
    <source>
        <dbReference type="EMBL" id="EKX43268.1"/>
    </source>
</evidence>
<keyword evidence="2" id="KW-0560">Oxidoreductase</keyword>
<dbReference type="AlphaFoldDB" id="L1J433"/>
<dbReference type="SMART" id="SM00822">
    <property type="entry name" value="PKS_KR"/>
    <property type="match status" value="1"/>
</dbReference>
<dbReference type="PRINTS" id="PR00081">
    <property type="entry name" value="GDHRDH"/>
</dbReference>
<dbReference type="Pfam" id="PF00106">
    <property type="entry name" value="adh_short"/>
    <property type="match status" value="1"/>
</dbReference>
<protein>
    <recommendedName>
        <fullName evidence="3">Ketoreductase domain-containing protein</fullName>
    </recommendedName>
</protein>
<dbReference type="PANTHER" id="PTHR44196:SF1">
    <property type="entry name" value="DEHYDROGENASE_REDUCTASE SDR FAMILY MEMBER 7B"/>
    <property type="match status" value="1"/>
</dbReference>
<dbReference type="GO" id="GO:0016491">
    <property type="term" value="F:oxidoreductase activity"/>
    <property type="evidence" value="ECO:0007669"/>
    <property type="project" value="UniProtKB-KW"/>
</dbReference>
<dbReference type="Gene3D" id="3.40.50.720">
    <property type="entry name" value="NAD(P)-binding Rossmann-like Domain"/>
    <property type="match status" value="1"/>
</dbReference>
<sequence length="264" mass="28595">MKISCLECQRQRSTLVEMLETRDSRRQATGDARRQDPLKDRIIIITGASSGIGEATALKLSSLGANVAVLARRKEKLEDLASRIDKAGSGKALAVCADVTSVESMRMAVAQACEYFKGSVWGLVNCAGVMHYQKVSDLDVESWNQQLDTNCRGVLNSTAAVLPSMKEAGKQGLCVYSATKHFVEAWAQELVAFGIKVTNVQPGDVKTELLMHTRDPSALAEFGGDSNRQMLESGDVAEMIAFAMTQKTHCAVNEILVEPTEAPL</sequence>
<dbReference type="PaxDb" id="55529-EKX43268"/>
<dbReference type="EMBL" id="JH993011">
    <property type="protein sequence ID" value="EKX43268.1"/>
    <property type="molecule type" value="Genomic_DNA"/>
</dbReference>
<accession>L1J433</accession>
<keyword evidence="6" id="KW-1185">Reference proteome</keyword>
<dbReference type="eggNOG" id="KOG1205">
    <property type="taxonomic scope" value="Eukaryota"/>
</dbReference>
<dbReference type="RefSeq" id="XP_005830248.1">
    <property type="nucleotide sequence ID" value="XM_005830191.1"/>
</dbReference>
<dbReference type="SUPFAM" id="SSF51735">
    <property type="entry name" value="NAD(P)-binding Rossmann-fold domains"/>
    <property type="match status" value="1"/>
</dbReference>
<gene>
    <name evidence="4" type="ORF">GUITHDRAFT_110683</name>
</gene>
<name>L1J433_GUITC</name>
<organism evidence="4">
    <name type="scientific">Guillardia theta (strain CCMP2712)</name>
    <name type="common">Cryptophyte</name>
    <dbReference type="NCBI Taxonomy" id="905079"/>
    <lineage>
        <taxon>Eukaryota</taxon>
        <taxon>Cryptophyceae</taxon>
        <taxon>Pyrenomonadales</taxon>
        <taxon>Geminigeraceae</taxon>
        <taxon>Guillardia</taxon>
    </lineage>
</organism>
<evidence type="ECO:0000313" key="5">
    <source>
        <dbReference type="EnsemblProtists" id="EKX43268"/>
    </source>
</evidence>
<dbReference type="OrthoDB" id="5840142at2759"/>
<dbReference type="InterPro" id="IPR002347">
    <property type="entry name" value="SDR_fam"/>
</dbReference>
<comment type="similarity">
    <text evidence="1">Belongs to the short-chain dehydrogenases/reductases (SDR) family.</text>
</comment>
<dbReference type="HOGENOM" id="CLU_010194_2_10_1"/>
<dbReference type="EnsemblProtists" id="EKX43268">
    <property type="protein sequence ID" value="EKX43268"/>
    <property type="gene ID" value="GUITHDRAFT_110683"/>
</dbReference>
<reference evidence="5" key="3">
    <citation type="submission" date="2016-03" db="UniProtKB">
        <authorList>
            <consortium name="EnsemblProtists"/>
        </authorList>
    </citation>
    <scope>IDENTIFICATION</scope>
</reference>